<comment type="similarity">
    <text evidence="5">Belongs to the CAF1 family.</text>
</comment>
<dbReference type="GO" id="GO:0003723">
    <property type="term" value="F:RNA binding"/>
    <property type="evidence" value="ECO:0007669"/>
    <property type="project" value="UniProtKB-KW"/>
</dbReference>
<keyword evidence="16" id="KW-0539">Nucleus</keyword>
<protein>
    <recommendedName>
        <fullName evidence="7">poly(A)-specific ribonuclease</fullName>
        <ecNumber evidence="7">3.1.13.4</ecNumber>
    </recommendedName>
</protein>
<evidence type="ECO:0000256" key="2">
    <source>
        <dbReference type="ARBA" id="ARBA00001968"/>
    </source>
</evidence>
<dbReference type="InterPro" id="IPR006941">
    <property type="entry name" value="RNase_CAF1"/>
</dbReference>
<evidence type="ECO:0000256" key="10">
    <source>
        <dbReference type="ARBA" id="ARBA00022723"/>
    </source>
</evidence>
<accession>A0ABD3I8R7</accession>
<reference evidence="18 19" key="1">
    <citation type="submission" date="2024-09" db="EMBL/GenBank/DDBJ databases">
        <title>Chromosome-scale assembly of Riccia sorocarpa.</title>
        <authorList>
            <person name="Paukszto L."/>
        </authorList>
    </citation>
    <scope>NUCLEOTIDE SEQUENCE [LARGE SCALE GENOMIC DNA]</scope>
    <source>
        <strain evidence="18">LP-2024</strain>
        <tissue evidence="18">Aerial parts of the thallus</tissue>
    </source>
</reference>
<sequence length="407" mass="45934">MDYSYSWSSLVKSKKGSSFLSGIIRQHTYLPSATADEDGKCAFLTGDFKVALELAYCLESIPGNLSRFFTKDVSNLLSSGIQTIKPTSRAVDMLEWKSSFTCVESAVNGPFEEDGVTAPTAMNVDSIDPKIDPNDIQIREVWGCNLEFEFRLIRSIVDEFPFVAMDTEYPGIVIKHTEKTDKSSEARYQVMRANVNMLHLIQLGLTFSDENGNLPKCGTSKFCVWQFNFKEFDPRKDAYAEDSYTLLLQSGINFDNHYNHGVEAQAFSELLTSSGAVLNADATWITFHSGYDFAYLLKMLTGKMLPMMEYDYFELMNVFFPTYYDIKYALRFANNLHGGLSRIAAKLDVFRVGQQHQAGSDSLLTCSTFHKLKRVFTDEGKYLGNYAGVLYGFGLDFVERPISPLPR</sequence>
<dbReference type="PANTHER" id="PTHR10797">
    <property type="entry name" value="CCR4-NOT TRANSCRIPTION COMPLEX SUBUNIT"/>
    <property type="match status" value="1"/>
</dbReference>
<keyword evidence="8" id="KW-0963">Cytoplasm</keyword>
<evidence type="ECO:0000256" key="3">
    <source>
        <dbReference type="ARBA" id="ARBA00004123"/>
    </source>
</evidence>
<dbReference type="Gene3D" id="3.30.420.10">
    <property type="entry name" value="Ribonuclease H-like superfamily/Ribonuclease H"/>
    <property type="match status" value="1"/>
</dbReference>
<comment type="subunit">
    <text evidence="6">Component of the CCR4-NOT complex, at least composed of CRR4 and CAF1 proteins.</text>
</comment>
<dbReference type="InterPro" id="IPR012337">
    <property type="entry name" value="RNaseH-like_sf"/>
</dbReference>
<keyword evidence="13" id="KW-0694">RNA-binding</keyword>
<dbReference type="SUPFAM" id="SSF53098">
    <property type="entry name" value="Ribonuclease H-like"/>
    <property type="match status" value="1"/>
</dbReference>
<evidence type="ECO:0000256" key="9">
    <source>
        <dbReference type="ARBA" id="ARBA00022722"/>
    </source>
</evidence>
<keyword evidence="12" id="KW-0269">Exonuclease</keyword>
<gene>
    <name evidence="18" type="ORF">R1sor_017149</name>
</gene>
<organism evidence="18 19">
    <name type="scientific">Riccia sorocarpa</name>
    <dbReference type="NCBI Taxonomy" id="122646"/>
    <lineage>
        <taxon>Eukaryota</taxon>
        <taxon>Viridiplantae</taxon>
        <taxon>Streptophyta</taxon>
        <taxon>Embryophyta</taxon>
        <taxon>Marchantiophyta</taxon>
        <taxon>Marchantiopsida</taxon>
        <taxon>Marchantiidae</taxon>
        <taxon>Marchantiales</taxon>
        <taxon>Ricciaceae</taxon>
        <taxon>Riccia</taxon>
    </lineage>
</organism>
<name>A0ABD3I8R7_9MARC</name>
<dbReference type="AlphaFoldDB" id="A0ABD3I8R7"/>
<evidence type="ECO:0000256" key="1">
    <source>
        <dbReference type="ARBA" id="ARBA00001663"/>
    </source>
</evidence>
<dbReference type="GO" id="GO:0005634">
    <property type="term" value="C:nucleus"/>
    <property type="evidence" value="ECO:0007669"/>
    <property type="project" value="UniProtKB-SubCell"/>
</dbReference>
<evidence type="ECO:0000256" key="11">
    <source>
        <dbReference type="ARBA" id="ARBA00022801"/>
    </source>
</evidence>
<evidence type="ECO:0000256" key="6">
    <source>
        <dbReference type="ARBA" id="ARBA00011757"/>
    </source>
</evidence>
<keyword evidence="14" id="KW-0805">Transcription regulation</keyword>
<comment type="caution">
    <text evidence="18">The sequence shown here is derived from an EMBL/GenBank/DDBJ whole genome shotgun (WGS) entry which is preliminary data.</text>
</comment>
<evidence type="ECO:0000256" key="5">
    <source>
        <dbReference type="ARBA" id="ARBA00008372"/>
    </source>
</evidence>
<evidence type="ECO:0000256" key="16">
    <source>
        <dbReference type="ARBA" id="ARBA00023242"/>
    </source>
</evidence>
<dbReference type="GO" id="GO:0046872">
    <property type="term" value="F:metal ion binding"/>
    <property type="evidence" value="ECO:0007669"/>
    <property type="project" value="UniProtKB-KW"/>
</dbReference>
<evidence type="ECO:0000256" key="12">
    <source>
        <dbReference type="ARBA" id="ARBA00022839"/>
    </source>
</evidence>
<proteinExistence type="inferred from homology"/>
<evidence type="ECO:0000256" key="4">
    <source>
        <dbReference type="ARBA" id="ARBA00004496"/>
    </source>
</evidence>
<dbReference type="InterPro" id="IPR036397">
    <property type="entry name" value="RNaseH_sf"/>
</dbReference>
<comment type="subcellular location">
    <subcellularLocation>
        <location evidence="4">Cytoplasm</location>
    </subcellularLocation>
    <subcellularLocation>
        <location evidence="3">Nucleus</location>
    </subcellularLocation>
</comment>
<dbReference type="InterPro" id="IPR039637">
    <property type="entry name" value="CNOT7/CNOT8/Pop2"/>
</dbReference>
<dbReference type="GO" id="GO:0004535">
    <property type="term" value="F:poly(A)-specific ribonuclease activity"/>
    <property type="evidence" value="ECO:0007669"/>
    <property type="project" value="UniProtKB-EC"/>
</dbReference>
<comment type="catalytic activity">
    <reaction evidence="1">
        <text>Exonucleolytic cleavage of poly(A) to 5'-AMP.</text>
        <dbReference type="EC" id="3.1.13.4"/>
    </reaction>
</comment>
<dbReference type="GO" id="GO:0005737">
    <property type="term" value="C:cytoplasm"/>
    <property type="evidence" value="ECO:0007669"/>
    <property type="project" value="UniProtKB-SubCell"/>
</dbReference>
<evidence type="ECO:0000313" key="19">
    <source>
        <dbReference type="Proteomes" id="UP001633002"/>
    </source>
</evidence>
<dbReference type="EC" id="3.1.13.4" evidence="7"/>
<keyword evidence="19" id="KW-1185">Reference proteome</keyword>
<evidence type="ECO:0000256" key="17">
    <source>
        <dbReference type="ARBA" id="ARBA00025148"/>
    </source>
</evidence>
<evidence type="ECO:0000256" key="13">
    <source>
        <dbReference type="ARBA" id="ARBA00022884"/>
    </source>
</evidence>
<dbReference type="EMBL" id="JBJQOH010000001">
    <property type="protein sequence ID" value="KAL3699127.1"/>
    <property type="molecule type" value="Genomic_DNA"/>
</dbReference>
<keyword evidence="10" id="KW-0479">Metal-binding</keyword>
<keyword evidence="9" id="KW-0540">Nuclease</keyword>
<dbReference type="Proteomes" id="UP001633002">
    <property type="component" value="Unassembled WGS sequence"/>
</dbReference>
<keyword evidence="11" id="KW-0378">Hydrolase</keyword>
<dbReference type="Pfam" id="PF04857">
    <property type="entry name" value="CAF1"/>
    <property type="match status" value="1"/>
</dbReference>
<evidence type="ECO:0000256" key="7">
    <source>
        <dbReference type="ARBA" id="ARBA00012161"/>
    </source>
</evidence>
<evidence type="ECO:0000256" key="14">
    <source>
        <dbReference type="ARBA" id="ARBA00023015"/>
    </source>
</evidence>
<evidence type="ECO:0000256" key="15">
    <source>
        <dbReference type="ARBA" id="ARBA00023163"/>
    </source>
</evidence>
<comment type="function">
    <text evidence="17">Ubiquitous transcription factor required for a diverse set of processes. It is a component of the CCR4 complex involved in the control of gene expression.</text>
</comment>
<keyword evidence="15" id="KW-0804">Transcription</keyword>
<evidence type="ECO:0000256" key="8">
    <source>
        <dbReference type="ARBA" id="ARBA00022490"/>
    </source>
</evidence>
<comment type="cofactor">
    <cofactor evidence="2">
        <name>a divalent metal cation</name>
        <dbReference type="ChEBI" id="CHEBI:60240"/>
    </cofactor>
</comment>
<evidence type="ECO:0000313" key="18">
    <source>
        <dbReference type="EMBL" id="KAL3699127.1"/>
    </source>
</evidence>